<evidence type="ECO:0000313" key="1">
    <source>
        <dbReference type="EMBL" id="KAJ7011390.1"/>
    </source>
</evidence>
<organism evidence="1 2">
    <name type="scientific">Populus alba x Populus x berolinensis</name>
    <dbReference type="NCBI Taxonomy" id="444605"/>
    <lineage>
        <taxon>Eukaryota</taxon>
        <taxon>Viridiplantae</taxon>
        <taxon>Streptophyta</taxon>
        <taxon>Embryophyta</taxon>
        <taxon>Tracheophyta</taxon>
        <taxon>Spermatophyta</taxon>
        <taxon>Magnoliopsida</taxon>
        <taxon>eudicotyledons</taxon>
        <taxon>Gunneridae</taxon>
        <taxon>Pentapetalae</taxon>
        <taxon>rosids</taxon>
        <taxon>fabids</taxon>
        <taxon>Malpighiales</taxon>
        <taxon>Salicaceae</taxon>
        <taxon>Saliceae</taxon>
        <taxon>Populus</taxon>
    </lineage>
</organism>
<keyword evidence="2" id="KW-1185">Reference proteome</keyword>
<dbReference type="Proteomes" id="UP001164929">
    <property type="component" value="Chromosome 1"/>
</dbReference>
<proteinExistence type="predicted"/>
<protein>
    <submittedName>
        <fullName evidence="1">Uncharacterized protein</fullName>
    </submittedName>
</protein>
<comment type="caution">
    <text evidence="1">The sequence shown here is derived from an EMBL/GenBank/DDBJ whole genome shotgun (WGS) entry which is preliminary data.</text>
</comment>
<accession>A0AAD6WFZ2</accession>
<reference evidence="1 2" key="1">
    <citation type="journal article" date="2023" name="Mol. Ecol. Resour.">
        <title>Chromosome-level genome assembly of a triploid poplar Populus alba 'Berolinensis'.</title>
        <authorList>
            <person name="Chen S."/>
            <person name="Yu Y."/>
            <person name="Wang X."/>
            <person name="Wang S."/>
            <person name="Zhang T."/>
            <person name="Zhou Y."/>
            <person name="He R."/>
            <person name="Meng N."/>
            <person name="Wang Y."/>
            <person name="Liu W."/>
            <person name="Liu Z."/>
            <person name="Liu J."/>
            <person name="Guo Q."/>
            <person name="Huang H."/>
            <person name="Sederoff R.R."/>
            <person name="Wang G."/>
            <person name="Qu G."/>
            <person name="Chen S."/>
        </authorList>
    </citation>
    <scope>NUCLEOTIDE SEQUENCE [LARGE SCALE GENOMIC DNA]</scope>
    <source>
        <strain evidence="1">SC-2020</strain>
    </source>
</reference>
<gene>
    <name evidence="1" type="ORF">NC653_001730</name>
</gene>
<dbReference type="AlphaFoldDB" id="A0AAD6WFZ2"/>
<sequence length="61" mass="6815">MDDPPLVPLVLELWDFLPSFGRRQELLIARRSSTGEKRKADAPSEKAQVTMPLSIKSCASM</sequence>
<evidence type="ECO:0000313" key="2">
    <source>
        <dbReference type="Proteomes" id="UP001164929"/>
    </source>
</evidence>
<name>A0AAD6WFZ2_9ROSI</name>
<dbReference type="EMBL" id="JAQIZT010000001">
    <property type="protein sequence ID" value="KAJ7011390.1"/>
    <property type="molecule type" value="Genomic_DNA"/>
</dbReference>